<dbReference type="Proteomes" id="UP000298429">
    <property type="component" value="Unassembled WGS sequence"/>
</dbReference>
<feature type="transmembrane region" description="Helical" evidence="1">
    <location>
        <begin position="144"/>
        <end position="165"/>
    </location>
</feature>
<accession>A0A5F2B4F0</accession>
<feature type="transmembrane region" description="Helical" evidence="1">
    <location>
        <begin position="112"/>
        <end position="132"/>
    </location>
</feature>
<feature type="transmembrane region" description="Helical" evidence="1">
    <location>
        <begin position="20"/>
        <end position="39"/>
    </location>
</feature>
<feature type="transmembrane region" description="Helical" evidence="1">
    <location>
        <begin position="239"/>
        <end position="257"/>
    </location>
</feature>
<dbReference type="InterPro" id="IPR010266">
    <property type="entry name" value="NnrS"/>
</dbReference>
<feature type="transmembrane region" description="Helical" evidence="1">
    <location>
        <begin position="215"/>
        <end position="233"/>
    </location>
</feature>
<dbReference type="AlphaFoldDB" id="A0A5F2B4F0"/>
<evidence type="ECO:0000313" key="2">
    <source>
        <dbReference type="EMBL" id="TGM00499.1"/>
    </source>
</evidence>
<feature type="transmembrane region" description="Helical" evidence="1">
    <location>
        <begin position="59"/>
        <end position="77"/>
    </location>
</feature>
<feature type="transmembrane region" description="Helical" evidence="1">
    <location>
        <begin position="299"/>
        <end position="316"/>
    </location>
</feature>
<sequence length="393" mass="44507">MNFILNLKTHLWANAFRPFFLGASLHALFSVLLWVLILFSQIKPPAFTNPIAFHSYEMVFGFARAAILGFLFTAAQNWTKTILIRERSLIVLFLLWFLGRMSWIDVDMVSRTAFVADLLCDIVVLYLLVPALTKKGQEHNRVIAISYALFLFYHTLVIGSILNLISPVFVLHWIHISVFLVSIFLVIIAGRILPFFTSVAVAGAQPRRVQSIESFSLYGAFLFIGIESILPWFPILTIAAGILSVCFSFLQMVRWFLWEPWKSQQTPILWILFLSYLWMNLGFLAFGLSHFGFFPISSAFHLLTVGAIGGFIYGMITRVSLGHTGRPIRASVAVVFGYYCITFATIVRVVFPFLDFAQTGYAVSGILWIVAFLIITFKYSNILIGPRADSHRT</sequence>
<keyword evidence="1" id="KW-1133">Transmembrane helix</keyword>
<feature type="transmembrane region" description="Helical" evidence="1">
    <location>
        <begin position="269"/>
        <end position="293"/>
    </location>
</feature>
<feature type="transmembrane region" description="Helical" evidence="1">
    <location>
        <begin position="328"/>
        <end position="354"/>
    </location>
</feature>
<organism evidence="2 3">
    <name type="scientific">Leptospira barantonii</name>
    <dbReference type="NCBI Taxonomy" id="2023184"/>
    <lineage>
        <taxon>Bacteria</taxon>
        <taxon>Pseudomonadati</taxon>
        <taxon>Spirochaetota</taxon>
        <taxon>Spirochaetia</taxon>
        <taxon>Leptospirales</taxon>
        <taxon>Leptospiraceae</taxon>
        <taxon>Leptospira</taxon>
    </lineage>
</organism>
<dbReference type="OrthoDB" id="9770040at2"/>
<feature type="transmembrane region" description="Helical" evidence="1">
    <location>
        <begin position="171"/>
        <end position="194"/>
    </location>
</feature>
<feature type="transmembrane region" description="Helical" evidence="1">
    <location>
        <begin position="360"/>
        <end position="377"/>
    </location>
</feature>
<feature type="transmembrane region" description="Helical" evidence="1">
    <location>
        <begin position="89"/>
        <end position="106"/>
    </location>
</feature>
<keyword evidence="1" id="KW-0472">Membrane</keyword>
<dbReference type="EMBL" id="RQGN01000058">
    <property type="protein sequence ID" value="TGM00499.1"/>
    <property type="molecule type" value="Genomic_DNA"/>
</dbReference>
<proteinExistence type="predicted"/>
<gene>
    <name evidence="2" type="ORF">EHQ76_12175</name>
</gene>
<reference evidence="2 3" key="1">
    <citation type="journal article" date="2019" name="PLoS Negl. Trop. Dis.">
        <title>Revisiting the worldwide diversity of Leptospira species in the environment.</title>
        <authorList>
            <person name="Vincent A.T."/>
            <person name="Schiettekatte O."/>
            <person name="Bourhy P."/>
            <person name="Veyrier F.J."/>
            <person name="Picardeau M."/>
        </authorList>
    </citation>
    <scope>NUCLEOTIDE SEQUENCE [LARGE SCALE GENOMIC DNA]</scope>
    <source>
        <strain evidence="2 3">201702444</strain>
    </source>
</reference>
<comment type="caution">
    <text evidence="2">The sequence shown here is derived from an EMBL/GenBank/DDBJ whole genome shotgun (WGS) entry which is preliminary data.</text>
</comment>
<keyword evidence="1" id="KW-0812">Transmembrane</keyword>
<evidence type="ECO:0000313" key="3">
    <source>
        <dbReference type="Proteomes" id="UP000298429"/>
    </source>
</evidence>
<evidence type="ECO:0000256" key="1">
    <source>
        <dbReference type="SAM" id="Phobius"/>
    </source>
</evidence>
<dbReference type="RefSeq" id="WP_135671202.1">
    <property type="nucleotide sequence ID" value="NZ_RQGN01000058.1"/>
</dbReference>
<name>A0A5F2B4F0_9LEPT</name>
<protein>
    <submittedName>
        <fullName evidence="2">NnrS family protein</fullName>
    </submittedName>
</protein>
<dbReference type="Pfam" id="PF05940">
    <property type="entry name" value="NnrS"/>
    <property type="match status" value="1"/>
</dbReference>